<dbReference type="GO" id="GO:0035861">
    <property type="term" value="C:site of double-strand break"/>
    <property type="evidence" value="ECO:0007669"/>
    <property type="project" value="TreeGrafter"/>
</dbReference>
<evidence type="ECO:0000256" key="12">
    <source>
        <dbReference type="SAM" id="Coils"/>
    </source>
</evidence>
<evidence type="ECO:0000256" key="3">
    <source>
        <dbReference type="ARBA" id="ARBA00006793"/>
    </source>
</evidence>
<accession>A0A8K0K0G4</accession>
<reference evidence="15" key="1">
    <citation type="submission" date="2013-04" db="EMBL/GenBank/DDBJ databases">
        <authorList>
            <person name="Qu J."/>
            <person name="Murali S.C."/>
            <person name="Bandaranaike D."/>
            <person name="Bellair M."/>
            <person name="Blankenburg K."/>
            <person name="Chao H."/>
            <person name="Dinh H."/>
            <person name="Doddapaneni H."/>
            <person name="Downs B."/>
            <person name="Dugan-Rocha S."/>
            <person name="Elkadiri S."/>
            <person name="Gnanaolivu R.D."/>
            <person name="Hernandez B."/>
            <person name="Javaid M."/>
            <person name="Jayaseelan J.C."/>
            <person name="Lee S."/>
            <person name="Li M."/>
            <person name="Ming W."/>
            <person name="Munidasa M."/>
            <person name="Muniz J."/>
            <person name="Nguyen L."/>
            <person name="Ongeri F."/>
            <person name="Osuji N."/>
            <person name="Pu L.-L."/>
            <person name="Puazo M."/>
            <person name="Qu C."/>
            <person name="Quiroz J."/>
            <person name="Raj R."/>
            <person name="Weissenberger G."/>
            <person name="Xin Y."/>
            <person name="Zou X."/>
            <person name="Han Y."/>
            <person name="Richards S."/>
            <person name="Worley K."/>
            <person name="Muzny D."/>
            <person name="Gibbs R."/>
        </authorList>
    </citation>
    <scope>NUCLEOTIDE SEQUENCE</scope>
    <source>
        <strain evidence="15">Sampled in the wild</strain>
    </source>
</reference>
<proteinExistence type="inferred from homology"/>
<evidence type="ECO:0000256" key="1">
    <source>
        <dbReference type="ARBA" id="ARBA00004123"/>
    </source>
</evidence>
<feature type="coiled-coil region" evidence="12">
    <location>
        <begin position="57"/>
        <end position="144"/>
    </location>
</feature>
<dbReference type="GO" id="GO:0005634">
    <property type="term" value="C:nucleus"/>
    <property type="evidence" value="ECO:0007669"/>
    <property type="project" value="UniProtKB-SubCell"/>
</dbReference>
<evidence type="ECO:0000256" key="2">
    <source>
        <dbReference type="ARBA" id="ARBA00004286"/>
    </source>
</evidence>
<comment type="caution">
    <text evidence="15">The sequence shown here is derived from an EMBL/GenBank/DDBJ whole genome shotgun (WGS) entry which is preliminary data.</text>
</comment>
<evidence type="ECO:0000256" key="4">
    <source>
        <dbReference type="ARBA" id="ARBA00022454"/>
    </source>
</evidence>
<keyword evidence="4" id="KW-0158">Chromosome</keyword>
<dbReference type="Pfam" id="PF02463">
    <property type="entry name" value="SMC_N"/>
    <property type="match status" value="1"/>
</dbReference>
<feature type="domain" description="RecF/RecN/SMC N-terminal" evidence="14">
    <location>
        <begin position="111"/>
        <end position="718"/>
    </location>
</feature>
<dbReference type="SUPFAM" id="SSF52540">
    <property type="entry name" value="P-loop containing nucleoside triphosphate hydrolases"/>
    <property type="match status" value="1"/>
</dbReference>
<evidence type="ECO:0000256" key="6">
    <source>
        <dbReference type="ARBA" id="ARBA00022763"/>
    </source>
</evidence>
<dbReference type="EMBL" id="KZ308222">
    <property type="protein sequence ID" value="KAG8225090.1"/>
    <property type="molecule type" value="Genomic_DNA"/>
</dbReference>
<keyword evidence="7" id="KW-0067">ATP-binding</keyword>
<keyword evidence="11" id="KW-0539">Nucleus</keyword>
<gene>
    <name evidence="15" type="ORF">J437_LFUL000069</name>
</gene>
<keyword evidence="5" id="KW-0547">Nucleotide-binding</keyword>
<evidence type="ECO:0000313" key="15">
    <source>
        <dbReference type="EMBL" id="KAG8225090.1"/>
    </source>
</evidence>
<dbReference type="InterPro" id="IPR003395">
    <property type="entry name" value="RecF/RecN/SMC_N"/>
</dbReference>
<evidence type="ECO:0000256" key="10">
    <source>
        <dbReference type="ARBA" id="ARBA00023204"/>
    </source>
</evidence>
<protein>
    <recommendedName>
        <fullName evidence="14">RecF/RecN/SMC N-terminal domain-containing protein</fullName>
    </recommendedName>
</protein>
<feature type="coiled-coil region" evidence="12">
    <location>
        <begin position="374"/>
        <end position="538"/>
    </location>
</feature>
<feature type="coiled-coil region" evidence="12">
    <location>
        <begin position="1"/>
        <end position="28"/>
    </location>
</feature>
<comment type="similarity">
    <text evidence="3">Belongs to the SMC family. SMC6 subfamily.</text>
</comment>
<evidence type="ECO:0000256" key="9">
    <source>
        <dbReference type="ARBA" id="ARBA00023172"/>
    </source>
</evidence>
<dbReference type="GO" id="GO:0003684">
    <property type="term" value="F:damaged DNA binding"/>
    <property type="evidence" value="ECO:0007669"/>
    <property type="project" value="TreeGrafter"/>
</dbReference>
<keyword evidence="6" id="KW-0227">DNA damage</keyword>
<sequence length="747" mass="85295">MEEKEATVKEQEKLISDVNADISKQEEKGMKIKEEKSLLEGKSQNLRQEVYSVETKCSELKRAAEVMNNKCRDKLEEIDAKTEEIEKIKTELKKEEVELTAHMKTQTHHLNQLQLALTHDSRSVSSLDEELRTMKAKISKTKSRLMSLDGQEDNLLRLFGDYTVVLNKAIKQAYEKRMFSQMPIGPIGSFIKVKDRSWAPAVESIIGGELLRSYYVNSHEDRKVLYELMKKIMKSAKSYPSVTASKFTHVVYDYRGNAVQSPGHSSVLDMLEVKEPLVINYLMDLVGIESILLVENPKEAREMMKDARRVPKNCRRVVMKNGDTLYPDPNYRIYSGDDRKEAKFLQVSVDEAKRRLMAEIADCNKWAANTVTQKAEVAKQIEKHMAEIAQVQETLSRMSSKKLAISSTLKELQQTVIDASDNLQFWVEERDSLKPSLETAGEELAVLRSNLNNLKSAYKNLMEDYNKQKDAFRRKTGSIDALVSETNQYDSKISQINSALKNLSRKRVEYTRNLAELIKQVDAQKEDLKNKILSVEKSQGNPQEIGEKYTAAKEKCDMLEEKILALDECIKKLKVMLKHRREVYSNCLTSLVTRVKLVFQTLITRRRFQGFIVVDHKAKTLDIKIALRDPPPKSGNAALKTGMKRSGGPDSDPKSLSGGERSFSTVAYIIALWEAVELPFYALDEFDVFMDNINREWTLGLLTDHAKEKKECQFVFLTPQSLGSLAEDDDVTIFSLKPHEAQRKAVY</sequence>
<dbReference type="Gene3D" id="3.40.50.300">
    <property type="entry name" value="P-loop containing nucleotide triphosphate hydrolases"/>
    <property type="match status" value="1"/>
</dbReference>
<dbReference type="PANTHER" id="PTHR19306:SF6">
    <property type="entry name" value="STRUCTURAL MAINTENANCE OF CHROMOSOMES PROTEIN 6"/>
    <property type="match status" value="1"/>
</dbReference>
<evidence type="ECO:0000313" key="16">
    <source>
        <dbReference type="Proteomes" id="UP000792457"/>
    </source>
</evidence>
<dbReference type="Gene3D" id="1.10.287.1490">
    <property type="match status" value="1"/>
</dbReference>
<comment type="subcellular location">
    <subcellularLocation>
        <location evidence="2">Chromosome</location>
    </subcellularLocation>
    <subcellularLocation>
        <location evidence="1">Nucleus</location>
    </subcellularLocation>
</comment>
<name>A0A8K0K0G4_LADFU</name>
<evidence type="ECO:0000256" key="5">
    <source>
        <dbReference type="ARBA" id="ARBA00022741"/>
    </source>
</evidence>
<reference evidence="15" key="2">
    <citation type="submission" date="2017-10" db="EMBL/GenBank/DDBJ databases">
        <title>Ladona fulva Genome sequencing and assembly.</title>
        <authorList>
            <person name="Murali S."/>
            <person name="Richards S."/>
            <person name="Bandaranaike D."/>
            <person name="Bellair M."/>
            <person name="Blankenburg K."/>
            <person name="Chao H."/>
            <person name="Dinh H."/>
            <person name="Doddapaneni H."/>
            <person name="Dugan-Rocha S."/>
            <person name="Elkadiri S."/>
            <person name="Gnanaolivu R."/>
            <person name="Hernandez B."/>
            <person name="Skinner E."/>
            <person name="Javaid M."/>
            <person name="Lee S."/>
            <person name="Li M."/>
            <person name="Ming W."/>
            <person name="Munidasa M."/>
            <person name="Muniz J."/>
            <person name="Nguyen L."/>
            <person name="Hughes D."/>
            <person name="Osuji N."/>
            <person name="Pu L.-L."/>
            <person name="Puazo M."/>
            <person name="Qu C."/>
            <person name="Quiroz J."/>
            <person name="Raj R."/>
            <person name="Weissenberger G."/>
            <person name="Xin Y."/>
            <person name="Zou X."/>
            <person name="Han Y."/>
            <person name="Worley K."/>
            <person name="Muzny D."/>
            <person name="Gibbs R."/>
        </authorList>
    </citation>
    <scope>NUCLEOTIDE SEQUENCE</scope>
    <source>
        <strain evidence="15">Sampled in the wild</strain>
    </source>
</reference>
<dbReference type="Proteomes" id="UP000792457">
    <property type="component" value="Unassembled WGS sequence"/>
</dbReference>
<dbReference type="GO" id="GO:0000724">
    <property type="term" value="P:double-strand break repair via homologous recombination"/>
    <property type="evidence" value="ECO:0007669"/>
    <property type="project" value="TreeGrafter"/>
</dbReference>
<evidence type="ECO:0000256" key="13">
    <source>
        <dbReference type="SAM" id="MobiDB-lite"/>
    </source>
</evidence>
<dbReference type="AlphaFoldDB" id="A0A8K0K0G4"/>
<dbReference type="PANTHER" id="PTHR19306">
    <property type="entry name" value="STRUCTURAL MAINTENANCE OF CHROMOSOMES 5,6 SMC5, SMC6"/>
    <property type="match status" value="1"/>
</dbReference>
<evidence type="ECO:0000256" key="8">
    <source>
        <dbReference type="ARBA" id="ARBA00023054"/>
    </source>
</evidence>
<feature type="region of interest" description="Disordered" evidence="13">
    <location>
        <begin position="632"/>
        <end position="658"/>
    </location>
</feature>
<dbReference type="InterPro" id="IPR027417">
    <property type="entry name" value="P-loop_NTPase"/>
</dbReference>
<keyword evidence="8 12" id="KW-0175">Coiled coil</keyword>
<dbReference type="GO" id="GO:0030915">
    <property type="term" value="C:Smc5-Smc6 complex"/>
    <property type="evidence" value="ECO:0007669"/>
    <property type="project" value="TreeGrafter"/>
</dbReference>
<evidence type="ECO:0000259" key="14">
    <source>
        <dbReference type="Pfam" id="PF02463"/>
    </source>
</evidence>
<evidence type="ECO:0000256" key="11">
    <source>
        <dbReference type="ARBA" id="ARBA00023242"/>
    </source>
</evidence>
<organism evidence="15 16">
    <name type="scientific">Ladona fulva</name>
    <name type="common">Scarce chaser dragonfly</name>
    <name type="synonym">Libellula fulva</name>
    <dbReference type="NCBI Taxonomy" id="123851"/>
    <lineage>
        <taxon>Eukaryota</taxon>
        <taxon>Metazoa</taxon>
        <taxon>Ecdysozoa</taxon>
        <taxon>Arthropoda</taxon>
        <taxon>Hexapoda</taxon>
        <taxon>Insecta</taxon>
        <taxon>Pterygota</taxon>
        <taxon>Palaeoptera</taxon>
        <taxon>Odonata</taxon>
        <taxon>Epiprocta</taxon>
        <taxon>Anisoptera</taxon>
        <taxon>Libelluloidea</taxon>
        <taxon>Libellulidae</taxon>
        <taxon>Ladona</taxon>
    </lineage>
</organism>
<evidence type="ECO:0000256" key="7">
    <source>
        <dbReference type="ARBA" id="ARBA00022840"/>
    </source>
</evidence>
<keyword evidence="10" id="KW-0234">DNA repair</keyword>
<keyword evidence="16" id="KW-1185">Reference proteome</keyword>
<dbReference type="GO" id="GO:0003697">
    <property type="term" value="F:single-stranded DNA binding"/>
    <property type="evidence" value="ECO:0007669"/>
    <property type="project" value="TreeGrafter"/>
</dbReference>
<dbReference type="GO" id="GO:0005524">
    <property type="term" value="F:ATP binding"/>
    <property type="evidence" value="ECO:0007669"/>
    <property type="project" value="UniProtKB-KW"/>
</dbReference>
<dbReference type="OrthoDB" id="10072614at2759"/>
<keyword evidence="9" id="KW-0233">DNA recombination</keyword>